<name>A0A290HF80_9BACT</name>
<dbReference type="RefSeq" id="WP_096047094.1">
    <property type="nucleotide sequence ID" value="NZ_CP023275.1"/>
</dbReference>
<evidence type="ECO:0000313" key="1">
    <source>
        <dbReference type="EMBL" id="ATB70183.1"/>
    </source>
</evidence>
<accession>A0A290HF80</accession>
<reference evidence="2" key="1">
    <citation type="submission" date="2017-09" db="EMBL/GenBank/DDBJ databases">
        <title>The complete genome of Sulfurospirillum sp. JPD-1.</title>
        <authorList>
            <person name="Goris T."/>
        </authorList>
    </citation>
    <scope>NUCLEOTIDE SEQUENCE [LARGE SCALE GENOMIC DNA]</scope>
    <source>
        <strain evidence="2">JPD-1</strain>
    </source>
</reference>
<dbReference type="EMBL" id="CP023275">
    <property type="protein sequence ID" value="ATB70183.1"/>
    <property type="molecule type" value="Genomic_DNA"/>
</dbReference>
<sequence>MDVELLVQKLLEKYSYMLTREEVAEVLNISISTLDRRRKQYPKLFPPFKKMGTGDRAPVKFPVHGVAQYLVQIQ</sequence>
<organism evidence="1 2">
    <name type="scientific">Sulfurospirillum diekertiae</name>
    <dbReference type="NCBI Taxonomy" id="1854492"/>
    <lineage>
        <taxon>Bacteria</taxon>
        <taxon>Pseudomonadati</taxon>
        <taxon>Campylobacterota</taxon>
        <taxon>Epsilonproteobacteria</taxon>
        <taxon>Campylobacterales</taxon>
        <taxon>Sulfurospirillaceae</taxon>
        <taxon>Sulfurospirillum</taxon>
    </lineage>
</organism>
<dbReference type="Proteomes" id="UP000217349">
    <property type="component" value="Chromosome"/>
</dbReference>
<protein>
    <submittedName>
        <fullName evidence="1">Uncharacterized protein</fullName>
    </submittedName>
</protein>
<evidence type="ECO:0000313" key="2">
    <source>
        <dbReference type="Proteomes" id="UP000217349"/>
    </source>
</evidence>
<dbReference type="AlphaFoldDB" id="A0A290HF80"/>
<gene>
    <name evidence="1" type="ORF">SJPD1_2084</name>
</gene>
<proteinExistence type="predicted"/>
<dbReference type="KEGG" id="sulj:SJPD1_2084"/>